<dbReference type="GO" id="GO:0016485">
    <property type="term" value="P:protein processing"/>
    <property type="evidence" value="ECO:0007669"/>
    <property type="project" value="TreeGrafter"/>
</dbReference>
<comment type="similarity">
    <text evidence="1">Belongs to the peptidase M13 family.</text>
</comment>
<dbReference type="GO" id="GO:0004222">
    <property type="term" value="F:metalloendopeptidase activity"/>
    <property type="evidence" value="ECO:0007669"/>
    <property type="project" value="InterPro"/>
</dbReference>
<dbReference type="AlphaFoldDB" id="A0A915D9R3"/>
<dbReference type="InterPro" id="IPR008753">
    <property type="entry name" value="Peptidase_M13_N"/>
</dbReference>
<dbReference type="SUPFAM" id="SSF55486">
    <property type="entry name" value="Metalloproteases ('zincins'), catalytic domain"/>
    <property type="match status" value="1"/>
</dbReference>
<feature type="chain" id="PRO_5037150235" evidence="2">
    <location>
        <begin position="19"/>
        <end position="459"/>
    </location>
</feature>
<dbReference type="InterPro" id="IPR024079">
    <property type="entry name" value="MetalloPept_cat_dom_sf"/>
</dbReference>
<protein>
    <submittedName>
        <fullName evidence="5">Peptidase M13 N-terminal domain-containing protein</fullName>
    </submittedName>
</protein>
<evidence type="ECO:0000313" key="4">
    <source>
        <dbReference type="Proteomes" id="UP000887574"/>
    </source>
</evidence>
<evidence type="ECO:0000256" key="2">
    <source>
        <dbReference type="SAM" id="SignalP"/>
    </source>
</evidence>
<dbReference type="InterPro" id="IPR000718">
    <property type="entry name" value="Peptidase_M13"/>
</dbReference>
<dbReference type="PANTHER" id="PTHR11733:SF167">
    <property type="entry name" value="FI17812P1-RELATED"/>
    <property type="match status" value="1"/>
</dbReference>
<dbReference type="Gene3D" id="3.40.390.10">
    <property type="entry name" value="Collagenase (Catalytic Domain)"/>
    <property type="match status" value="1"/>
</dbReference>
<organism evidence="4 5">
    <name type="scientific">Ditylenchus dipsaci</name>
    <dbReference type="NCBI Taxonomy" id="166011"/>
    <lineage>
        <taxon>Eukaryota</taxon>
        <taxon>Metazoa</taxon>
        <taxon>Ecdysozoa</taxon>
        <taxon>Nematoda</taxon>
        <taxon>Chromadorea</taxon>
        <taxon>Rhabditida</taxon>
        <taxon>Tylenchina</taxon>
        <taxon>Tylenchomorpha</taxon>
        <taxon>Sphaerularioidea</taxon>
        <taxon>Anguinidae</taxon>
        <taxon>Anguininae</taxon>
        <taxon>Ditylenchus</taxon>
    </lineage>
</organism>
<reference evidence="5" key="1">
    <citation type="submission" date="2022-11" db="UniProtKB">
        <authorList>
            <consortium name="WormBaseParasite"/>
        </authorList>
    </citation>
    <scope>IDENTIFICATION</scope>
</reference>
<name>A0A915D9R3_9BILA</name>
<feature type="signal peptide" evidence="2">
    <location>
        <begin position="1"/>
        <end position="18"/>
    </location>
</feature>
<sequence length="459" mass="51847">MYICVVLIVISYASQVDLEQQFTNNSHQPSVAGVILSDPNYQINSSFQAVVDLLQKTTDLSQKPCQNFNEFACGNYDTNFPVKDLNFDPLTKLNFANQDLMFKQLQQDSRENEVLPVKIVKQFYKQCTEYISAPDALDKFKDLLADIEDFRAATNIPFQALSNSLDDISLNSTQIGLALGKLYSDYLLFPNPSNFVAYFLFIEPNIRLRTSNETDPYLLTLPDSVNSFCKNYVNQSNVVLVLTSFFQKSGSTGITVSEEVVEGTIQDVVDILEVMKLNFCSSTAGLAKSNVKQGMTAQQLNDKYHTIDFKAFLKQFSSVASAEVQQKMNSDNFQIWLKGNGMLDVIDAVLGDPLKVCGRKIANLFYFNIIKRNNLWSQKQNNEAVCSSVARYYMPEPVDQLFIRALVPDKKERDLIRSRINTTTQYILRGFRSMVEQVSWLSPASRAKAIAKLDNMASI</sequence>
<dbReference type="Proteomes" id="UP000887574">
    <property type="component" value="Unplaced"/>
</dbReference>
<evidence type="ECO:0000259" key="3">
    <source>
        <dbReference type="Pfam" id="PF05649"/>
    </source>
</evidence>
<dbReference type="GO" id="GO:0005886">
    <property type="term" value="C:plasma membrane"/>
    <property type="evidence" value="ECO:0007669"/>
    <property type="project" value="TreeGrafter"/>
</dbReference>
<proteinExistence type="inferred from homology"/>
<dbReference type="PROSITE" id="PS51885">
    <property type="entry name" value="NEPRILYSIN"/>
    <property type="match status" value="1"/>
</dbReference>
<evidence type="ECO:0000313" key="5">
    <source>
        <dbReference type="WBParaSite" id="jg17053"/>
    </source>
</evidence>
<dbReference type="PANTHER" id="PTHR11733">
    <property type="entry name" value="ZINC METALLOPROTEASE FAMILY M13 NEPRILYSIN-RELATED"/>
    <property type="match status" value="1"/>
</dbReference>
<dbReference type="Gene3D" id="1.10.1380.10">
    <property type="entry name" value="Neutral endopeptidase , domain2"/>
    <property type="match status" value="1"/>
</dbReference>
<keyword evidence="4" id="KW-1185">Reference proteome</keyword>
<accession>A0A915D9R3</accession>
<dbReference type="Pfam" id="PF05649">
    <property type="entry name" value="Peptidase_M13_N"/>
    <property type="match status" value="1"/>
</dbReference>
<dbReference type="InterPro" id="IPR042089">
    <property type="entry name" value="Peptidase_M13_dom_2"/>
</dbReference>
<feature type="domain" description="Peptidase M13 N-terminal" evidence="3">
    <location>
        <begin position="64"/>
        <end position="457"/>
    </location>
</feature>
<keyword evidence="2" id="KW-0732">Signal</keyword>
<dbReference type="WBParaSite" id="jg17053">
    <property type="protein sequence ID" value="jg17053"/>
    <property type="gene ID" value="jg17053"/>
</dbReference>
<evidence type="ECO:0000256" key="1">
    <source>
        <dbReference type="ARBA" id="ARBA00007357"/>
    </source>
</evidence>